<evidence type="ECO:0000313" key="3">
    <source>
        <dbReference type="Proteomes" id="UP000004210"/>
    </source>
</evidence>
<feature type="domain" description="Methyltransferase type 11" evidence="1">
    <location>
        <begin position="162"/>
        <end position="210"/>
    </location>
</feature>
<dbReference type="eggNOG" id="COG2227">
    <property type="taxonomic scope" value="Bacteria"/>
</dbReference>
<dbReference type="Proteomes" id="UP000004210">
    <property type="component" value="Unassembled WGS sequence"/>
</dbReference>
<evidence type="ECO:0000313" key="2">
    <source>
        <dbReference type="EMBL" id="EIL91800.1"/>
    </source>
</evidence>
<keyword evidence="2" id="KW-0808">Transferase</keyword>
<proteinExistence type="predicted"/>
<dbReference type="CDD" id="cd02440">
    <property type="entry name" value="AdoMet_MTases"/>
    <property type="match status" value="1"/>
</dbReference>
<accession>I4VX59</accession>
<dbReference type="AlphaFoldDB" id="I4VX59"/>
<evidence type="ECO:0000259" key="1">
    <source>
        <dbReference type="Pfam" id="PF08241"/>
    </source>
</evidence>
<dbReference type="SUPFAM" id="SSF53335">
    <property type="entry name" value="S-adenosyl-L-methionine-dependent methyltransferases"/>
    <property type="match status" value="1"/>
</dbReference>
<dbReference type="EMBL" id="AJXU01000015">
    <property type="protein sequence ID" value="EIL91800.1"/>
    <property type="molecule type" value="Genomic_DNA"/>
</dbReference>
<dbReference type="OrthoDB" id="932345at2"/>
<dbReference type="Gene3D" id="3.40.50.150">
    <property type="entry name" value="Vaccinia Virus protein VP39"/>
    <property type="match status" value="1"/>
</dbReference>
<keyword evidence="3" id="KW-1185">Reference proteome</keyword>
<dbReference type="Pfam" id="PF08241">
    <property type="entry name" value="Methyltransf_11"/>
    <property type="match status" value="1"/>
</dbReference>
<dbReference type="RefSeq" id="WP_007080258.1">
    <property type="nucleotide sequence ID" value="NZ_AJXU01000015.1"/>
</dbReference>
<gene>
    <name evidence="2" type="ORF">UU9_03083</name>
</gene>
<dbReference type="STRING" id="1163408.UU9_03083"/>
<dbReference type="InterPro" id="IPR029063">
    <property type="entry name" value="SAM-dependent_MTases_sf"/>
</dbReference>
<dbReference type="InterPro" id="IPR013216">
    <property type="entry name" value="Methyltransf_11"/>
</dbReference>
<sequence>MDGERERYTWLDGVEPHLWKIVARQYCEYASLERDHAGLLSQRRAFESALAASLPEGATASIPAYCRACRAYRLLSYDHHYAPADQVNWRERLLCPVCQLNNRLRLSFHLFEDLGCADGDQIYLTEAVTSLAALMRERHPGVVTSEYLGPSFHPGQIDERGLRHEDVTQLSFPDAAFQCVMTFDVLEHVPDYKASLAEFYRVLKPGGTLMLSAPFVVSSPQTIERARIGRNGEIEHLLPPEYHGDPVASGGGILCFHHFGWDLLQALTNAGFTDARAELFWSVAFGYIGQEQLVILATK</sequence>
<dbReference type="GO" id="GO:0032259">
    <property type="term" value="P:methylation"/>
    <property type="evidence" value="ECO:0007669"/>
    <property type="project" value="UniProtKB-KW"/>
</dbReference>
<keyword evidence="2" id="KW-0489">Methyltransferase</keyword>
<organism evidence="2 3">
    <name type="scientific">Rhodanobacter fulvus Jip2</name>
    <dbReference type="NCBI Taxonomy" id="1163408"/>
    <lineage>
        <taxon>Bacteria</taxon>
        <taxon>Pseudomonadati</taxon>
        <taxon>Pseudomonadota</taxon>
        <taxon>Gammaproteobacteria</taxon>
        <taxon>Lysobacterales</taxon>
        <taxon>Rhodanobacteraceae</taxon>
        <taxon>Rhodanobacter</taxon>
    </lineage>
</organism>
<name>I4VX59_9GAMM</name>
<comment type="caution">
    <text evidence="2">The sequence shown here is derived from an EMBL/GenBank/DDBJ whole genome shotgun (WGS) entry which is preliminary data.</text>
</comment>
<protein>
    <submittedName>
        <fullName evidence="2">Type 11 methyltransferase</fullName>
    </submittedName>
</protein>
<dbReference type="GO" id="GO:0008757">
    <property type="term" value="F:S-adenosylmethionine-dependent methyltransferase activity"/>
    <property type="evidence" value="ECO:0007669"/>
    <property type="project" value="InterPro"/>
</dbReference>
<reference evidence="2 3" key="1">
    <citation type="journal article" date="2012" name="J. Bacteriol.">
        <title>Genome sequences for six rhodanobacter strains, isolated from soils and the terrestrial subsurface, with variable denitrification capabilities.</title>
        <authorList>
            <person name="Kostka J.E."/>
            <person name="Green S.J."/>
            <person name="Rishishwar L."/>
            <person name="Prakash O."/>
            <person name="Katz L.S."/>
            <person name="Marino-Ramirez L."/>
            <person name="Jordan I.K."/>
            <person name="Munk C."/>
            <person name="Ivanova N."/>
            <person name="Mikhailova N."/>
            <person name="Watson D.B."/>
            <person name="Brown S.D."/>
            <person name="Palumbo A.V."/>
            <person name="Brooks S.C."/>
        </authorList>
    </citation>
    <scope>NUCLEOTIDE SEQUENCE [LARGE SCALE GENOMIC DNA]</scope>
    <source>
        <strain evidence="3">Jip2T</strain>
    </source>
</reference>